<keyword evidence="19" id="KW-1185">Reference proteome</keyword>
<dbReference type="InterPro" id="IPR003661">
    <property type="entry name" value="HisK_dim/P_dom"/>
</dbReference>
<sequence length="1002" mass="112760">MDISRFSLSTKLTALFLFLSILPLAFVGLIAYQTSQRLITRNLLHYLTVTALLKSAELEQWLEEKKKSVEELAQRPLVKQYASALAESDPKDPLYASSADLLRRDHFEPILALKPWKTLFLIDAATGNVLLSTGDAETTPLHDITFARSCQERTMLAPPRYSQSLQRPIITIATPIKTSDGRTAAILAGEVEMKAIQYILTQGQELRETEEAYLVSHHYHLISESRFSGSALIGATLRSDGINACVAGESGSGFYNDYRNVPIVGVYRWLDDLKTCLLIEVDQIEAFAPIAALRSNIIEIAFGMMIIAAIAAFFFARKATIPLIHLLEGITQIGRGNLEARLEERGQPEIQRISSAFNTMAQQLKVVTASRDALNREMAERIRAEDLLHRSEERFKSQYQSIPIPTFTWKKSGDDFVLIDFNRAAEKLSNGRAAFILGKFASEVYRDRPDIFEDMRHCGVGQNIIRREFPYQSEMFRLDGYFAFTLASVPPDLIMVHAEDITERKHAEEEIRKAREAAEMANCAKTEFLATMSHELRTPLNAILGYTQLLKSEEGHTELAQHAIQTIHGSGEHLLLIINDLLDLSKIEAGKMTMTRNEVYLRGFLKGIEDIIFLRSREKGLKFVCEFAPDLPTAVYVDEQRLRQILLNLLGNAVKFTKQGQVTFRVKRSLIVEMADDLSSNSREYRQIRFEVEDTGTGIPSSHLQQIFEPFHQLEPYLTHVAGTGLGLTISQRLAGMMGAKIEVFSEQNRGSLFWFDLALPEIVLPPSQAFTSIYSTFDAKEFPHRILVVDDDETNRLLLVNMLKPLGFDVFEAEDGHEAIHVAETKQPEMILLDLLMPVMDGFEAMRQIRALPGQEQVMIVALSADAHEEMRQRCLDAGCLAFLAKPFKLEELLTTIRDMFQQQREQLQLVQANAASSAKPAFPPTETIRELLEFAQIGDIFALRNQLQMLRQSNTTTLPFLTTLYGFARTAEIAKIQEMLAAALAQAEAASEELSSKQEA</sequence>
<keyword evidence="14" id="KW-1133">Transmembrane helix</keyword>
<dbReference type="InterPro" id="IPR001789">
    <property type="entry name" value="Sig_transdc_resp-reg_receiver"/>
</dbReference>
<dbReference type="Gene3D" id="6.10.340.10">
    <property type="match status" value="1"/>
</dbReference>
<dbReference type="Gene3D" id="1.10.287.130">
    <property type="match status" value="1"/>
</dbReference>
<evidence type="ECO:0000256" key="11">
    <source>
        <dbReference type="ARBA" id="ARBA00023306"/>
    </source>
</evidence>
<evidence type="ECO:0000256" key="5">
    <source>
        <dbReference type="ARBA" id="ARBA00022679"/>
    </source>
</evidence>
<feature type="domain" description="Response regulatory" evidence="16">
    <location>
        <begin position="786"/>
        <end position="902"/>
    </location>
</feature>
<evidence type="ECO:0000256" key="12">
    <source>
        <dbReference type="PROSITE-ProRule" id="PRU00169"/>
    </source>
</evidence>
<dbReference type="InterPro" id="IPR005467">
    <property type="entry name" value="His_kinase_dom"/>
</dbReference>
<dbReference type="CDD" id="cd00082">
    <property type="entry name" value="HisKA"/>
    <property type="match status" value="1"/>
</dbReference>
<protein>
    <recommendedName>
        <fullName evidence="3">histidine kinase</fullName>
        <ecNumber evidence="3">2.7.13.3</ecNumber>
    </recommendedName>
</protein>
<feature type="transmembrane region" description="Helical" evidence="14">
    <location>
        <begin position="297"/>
        <end position="316"/>
    </location>
</feature>
<dbReference type="InterPro" id="IPR036097">
    <property type="entry name" value="HisK_dim/P_sf"/>
</dbReference>
<dbReference type="HOGENOM" id="CLU_000445_114_10_0"/>
<evidence type="ECO:0000256" key="3">
    <source>
        <dbReference type="ARBA" id="ARBA00012438"/>
    </source>
</evidence>
<dbReference type="EC" id="2.7.13.3" evidence="3"/>
<dbReference type="PANTHER" id="PTHR43047">
    <property type="entry name" value="TWO-COMPONENT HISTIDINE PROTEIN KINASE"/>
    <property type="match status" value="1"/>
</dbReference>
<dbReference type="Pfam" id="PF00072">
    <property type="entry name" value="Response_reg"/>
    <property type="match status" value="1"/>
</dbReference>
<evidence type="ECO:0000313" key="18">
    <source>
        <dbReference type="EMBL" id="GAK49980.1"/>
    </source>
</evidence>
<feature type="transmembrane region" description="Helical" evidence="14">
    <location>
        <begin position="12"/>
        <end position="32"/>
    </location>
</feature>
<dbReference type="FunFam" id="3.30.565.10:FF:000010">
    <property type="entry name" value="Sensor histidine kinase RcsC"/>
    <property type="match status" value="1"/>
</dbReference>
<dbReference type="Gene3D" id="3.30.565.10">
    <property type="entry name" value="Histidine kinase-like ATPase, C-terminal domain"/>
    <property type="match status" value="1"/>
</dbReference>
<dbReference type="STRING" id="1499966.U14_01205"/>
<dbReference type="InterPro" id="IPR011006">
    <property type="entry name" value="CheY-like_superfamily"/>
</dbReference>
<evidence type="ECO:0000256" key="9">
    <source>
        <dbReference type="ARBA" id="ARBA00023012"/>
    </source>
</evidence>
<name>A0A0S6VW08_9BACT</name>
<evidence type="ECO:0000256" key="6">
    <source>
        <dbReference type="ARBA" id="ARBA00022741"/>
    </source>
</evidence>
<dbReference type="Pfam" id="PF02518">
    <property type="entry name" value="HATPase_c"/>
    <property type="match status" value="1"/>
</dbReference>
<dbReference type="PROSITE" id="PS50109">
    <property type="entry name" value="HIS_KIN"/>
    <property type="match status" value="1"/>
</dbReference>
<dbReference type="SUPFAM" id="SSF47384">
    <property type="entry name" value="Homodimeric domain of signal transducing histidine kinase"/>
    <property type="match status" value="1"/>
</dbReference>
<feature type="modified residue" description="4-aspartylphosphate" evidence="12">
    <location>
        <position position="835"/>
    </location>
</feature>
<evidence type="ECO:0000256" key="10">
    <source>
        <dbReference type="ARBA" id="ARBA00023136"/>
    </source>
</evidence>
<dbReference type="CDD" id="cd17546">
    <property type="entry name" value="REC_hyHK_CKI1_RcsC-like"/>
    <property type="match status" value="1"/>
</dbReference>
<keyword evidence="4 12" id="KW-0597">Phosphoprotein</keyword>
<dbReference type="CDD" id="cd06225">
    <property type="entry name" value="HAMP"/>
    <property type="match status" value="1"/>
</dbReference>
<comment type="catalytic activity">
    <reaction evidence="1">
        <text>ATP + protein L-histidine = ADP + protein N-phospho-L-histidine.</text>
        <dbReference type="EC" id="2.7.13.3"/>
    </reaction>
</comment>
<dbReference type="SMART" id="SM00387">
    <property type="entry name" value="HATPase_c"/>
    <property type="match status" value="1"/>
</dbReference>
<comment type="subcellular location">
    <subcellularLocation>
        <location evidence="2">Membrane</location>
    </subcellularLocation>
</comment>
<dbReference type="InterPro" id="IPR003660">
    <property type="entry name" value="HAMP_dom"/>
</dbReference>
<keyword evidence="9" id="KW-0902">Two-component regulatory system</keyword>
<dbReference type="FunFam" id="1.10.287.130:FF:000038">
    <property type="entry name" value="Sensory transduction histidine kinase"/>
    <property type="match status" value="1"/>
</dbReference>
<keyword evidence="13" id="KW-0175">Coiled coil</keyword>
<feature type="coiled-coil region" evidence="13">
    <location>
        <begin position="975"/>
        <end position="1002"/>
    </location>
</feature>
<feature type="domain" description="Histidine kinase" evidence="15">
    <location>
        <begin position="531"/>
        <end position="762"/>
    </location>
</feature>
<feature type="coiled-coil region" evidence="13">
    <location>
        <begin position="497"/>
        <end position="524"/>
    </location>
</feature>
<dbReference type="SUPFAM" id="SSF52172">
    <property type="entry name" value="CheY-like"/>
    <property type="match status" value="1"/>
</dbReference>
<dbReference type="InterPro" id="IPR036890">
    <property type="entry name" value="HATPase_C_sf"/>
</dbReference>
<keyword evidence="14" id="KW-0812">Transmembrane</keyword>
<gene>
    <name evidence="18" type="ORF">U14_01205</name>
</gene>
<evidence type="ECO:0000259" key="16">
    <source>
        <dbReference type="PROSITE" id="PS50110"/>
    </source>
</evidence>
<evidence type="ECO:0000259" key="17">
    <source>
        <dbReference type="PROSITE" id="PS50885"/>
    </source>
</evidence>
<keyword evidence="7 18" id="KW-0418">Kinase</keyword>
<dbReference type="SMART" id="SM00448">
    <property type="entry name" value="REC"/>
    <property type="match status" value="1"/>
</dbReference>
<feature type="domain" description="HAMP" evidence="17">
    <location>
        <begin position="317"/>
        <end position="369"/>
    </location>
</feature>
<dbReference type="Gene3D" id="3.40.50.2300">
    <property type="match status" value="1"/>
</dbReference>
<dbReference type="PRINTS" id="PR00344">
    <property type="entry name" value="BCTRLSENSOR"/>
</dbReference>
<keyword evidence="11" id="KW-0131">Cell cycle</keyword>
<accession>A0A0S6VW08</accession>
<keyword evidence="8" id="KW-0067">ATP-binding</keyword>
<dbReference type="PANTHER" id="PTHR43047:SF64">
    <property type="entry name" value="HISTIDINE KINASE CONTAINING CHEY-HOMOLOGOUS RECEIVER DOMAIN AND PAS DOMAIN-RELATED"/>
    <property type="match status" value="1"/>
</dbReference>
<dbReference type="EMBL" id="DF820455">
    <property type="protein sequence ID" value="GAK49980.1"/>
    <property type="molecule type" value="Genomic_DNA"/>
</dbReference>
<dbReference type="GO" id="GO:0005524">
    <property type="term" value="F:ATP binding"/>
    <property type="evidence" value="ECO:0007669"/>
    <property type="project" value="UniProtKB-KW"/>
</dbReference>
<evidence type="ECO:0000256" key="2">
    <source>
        <dbReference type="ARBA" id="ARBA00004370"/>
    </source>
</evidence>
<evidence type="ECO:0000256" key="8">
    <source>
        <dbReference type="ARBA" id="ARBA00022840"/>
    </source>
</evidence>
<dbReference type="SUPFAM" id="SSF55785">
    <property type="entry name" value="PYP-like sensor domain (PAS domain)"/>
    <property type="match status" value="1"/>
</dbReference>
<dbReference type="SUPFAM" id="SSF55874">
    <property type="entry name" value="ATPase domain of HSP90 chaperone/DNA topoisomerase II/histidine kinase"/>
    <property type="match status" value="1"/>
</dbReference>
<dbReference type="SMART" id="SM00304">
    <property type="entry name" value="HAMP"/>
    <property type="match status" value="1"/>
</dbReference>
<evidence type="ECO:0000256" key="7">
    <source>
        <dbReference type="ARBA" id="ARBA00022777"/>
    </source>
</evidence>
<dbReference type="InterPro" id="IPR004358">
    <property type="entry name" value="Sig_transdc_His_kin-like_C"/>
</dbReference>
<keyword evidence="6" id="KW-0547">Nucleotide-binding</keyword>
<reference evidence="18" key="1">
    <citation type="journal article" date="2015" name="PeerJ">
        <title>First genomic representation of candidate bacterial phylum KSB3 points to enhanced environmental sensing as a trigger of wastewater bulking.</title>
        <authorList>
            <person name="Sekiguchi Y."/>
            <person name="Ohashi A."/>
            <person name="Parks D.H."/>
            <person name="Yamauchi T."/>
            <person name="Tyson G.W."/>
            <person name="Hugenholtz P."/>
        </authorList>
    </citation>
    <scope>NUCLEOTIDE SEQUENCE [LARGE SCALE GENOMIC DNA]</scope>
</reference>
<evidence type="ECO:0000256" key="1">
    <source>
        <dbReference type="ARBA" id="ARBA00000085"/>
    </source>
</evidence>
<dbReference type="CDD" id="cd16922">
    <property type="entry name" value="HATPase_EvgS-ArcB-TorS-like"/>
    <property type="match status" value="1"/>
</dbReference>
<dbReference type="PROSITE" id="PS50110">
    <property type="entry name" value="RESPONSE_REGULATORY"/>
    <property type="match status" value="1"/>
</dbReference>
<evidence type="ECO:0000259" key="15">
    <source>
        <dbReference type="PROSITE" id="PS50109"/>
    </source>
</evidence>
<evidence type="ECO:0000256" key="4">
    <source>
        <dbReference type="ARBA" id="ARBA00022553"/>
    </source>
</evidence>
<evidence type="ECO:0000256" key="13">
    <source>
        <dbReference type="SAM" id="Coils"/>
    </source>
</evidence>
<keyword evidence="5" id="KW-0808">Transferase</keyword>
<dbReference type="Gene3D" id="3.30.450.20">
    <property type="entry name" value="PAS domain"/>
    <property type="match status" value="1"/>
</dbReference>
<evidence type="ECO:0000313" key="19">
    <source>
        <dbReference type="Proteomes" id="UP000030700"/>
    </source>
</evidence>
<organism evidence="18">
    <name type="scientific">Candidatus Moduliflexus flocculans</name>
    <dbReference type="NCBI Taxonomy" id="1499966"/>
    <lineage>
        <taxon>Bacteria</taxon>
        <taxon>Candidatus Moduliflexota</taxon>
        <taxon>Candidatus Moduliflexia</taxon>
        <taxon>Candidatus Moduliflexales</taxon>
        <taxon>Candidatus Moduliflexaceae</taxon>
    </lineage>
</organism>
<dbReference type="Pfam" id="PF00512">
    <property type="entry name" value="HisKA"/>
    <property type="match status" value="1"/>
</dbReference>
<dbReference type="SMART" id="SM00388">
    <property type="entry name" value="HisKA"/>
    <property type="match status" value="1"/>
</dbReference>
<dbReference type="InterPro" id="IPR035965">
    <property type="entry name" value="PAS-like_dom_sf"/>
</dbReference>
<dbReference type="AlphaFoldDB" id="A0A0S6VW08"/>
<dbReference type="GO" id="GO:0016020">
    <property type="term" value="C:membrane"/>
    <property type="evidence" value="ECO:0007669"/>
    <property type="project" value="UniProtKB-SubCell"/>
</dbReference>
<dbReference type="InterPro" id="IPR003594">
    <property type="entry name" value="HATPase_dom"/>
</dbReference>
<keyword evidence="10 14" id="KW-0472">Membrane</keyword>
<dbReference type="PROSITE" id="PS50885">
    <property type="entry name" value="HAMP"/>
    <property type="match status" value="1"/>
</dbReference>
<dbReference type="GO" id="GO:0000155">
    <property type="term" value="F:phosphorelay sensor kinase activity"/>
    <property type="evidence" value="ECO:0007669"/>
    <property type="project" value="InterPro"/>
</dbReference>
<evidence type="ECO:0000256" key="14">
    <source>
        <dbReference type="SAM" id="Phobius"/>
    </source>
</evidence>
<dbReference type="Proteomes" id="UP000030700">
    <property type="component" value="Unassembled WGS sequence"/>
</dbReference>
<dbReference type="SUPFAM" id="SSF158472">
    <property type="entry name" value="HAMP domain-like"/>
    <property type="match status" value="1"/>
</dbReference>
<dbReference type="Pfam" id="PF00672">
    <property type="entry name" value="HAMP"/>
    <property type="match status" value="1"/>
</dbReference>
<proteinExistence type="predicted"/>